<evidence type="ECO:0000256" key="3">
    <source>
        <dbReference type="ARBA" id="ARBA00062469"/>
    </source>
</evidence>
<comment type="function">
    <text evidence="1">Substrate-recognition component of the SCF (SKP1-CUL1-F-box protein)-type E3 ubiquitin ligase complex.</text>
</comment>
<dbReference type="Gene3D" id="1.20.1280.50">
    <property type="match status" value="1"/>
</dbReference>
<sequence>MEFPEEILAHIFSYLTLWDRYSASLVCKTWSQTMTHPSIWYYTDVRCESGMEDHGLLQFSHLLRLVRHLKVSIRHPKEVASRTMAIRVLNYATVPTNCLSALCVSCTGDFPLFYSGEDILRSIEAVILNDDSGLSLRQVDFRDMPFTLSDSLIRNVARRSPDLRQLYINNKTLVCNVTMETVREVLELCPQLRALGAFYVSLSETVLGELFDQRRPPFTLLELYCERNDKYVPAISDAFWDALRQRHPFLQINMVLNHTLPAKMFLKILRPSMPVRDLELITYTYLVNEVSFAAENYSATLEKLVLQTTSSLELDQALVELAERCRSLREVHCYCVVAHRVVRAFINNCPCLWRYTLKTHKEPHPWTCTVHK</sequence>
<dbReference type="SMART" id="SM00256">
    <property type="entry name" value="FBOX"/>
    <property type="match status" value="1"/>
</dbReference>
<accession>A0A8T3D2T8</accession>
<proteinExistence type="predicted"/>
<gene>
    <name evidence="7" type="ORF">AGOR_G00168740</name>
</gene>
<keyword evidence="8" id="KW-1185">Reference proteome</keyword>
<dbReference type="InterPro" id="IPR001810">
    <property type="entry name" value="F-box_dom"/>
</dbReference>
<name>A0A8T3D2T8_9TELE</name>
<evidence type="ECO:0000256" key="1">
    <source>
        <dbReference type="ARBA" id="ARBA00003437"/>
    </source>
</evidence>
<dbReference type="FunFam" id="3.80.10.10:FF:000260">
    <property type="entry name" value="F-box/LRR-repeat protein 8"/>
    <property type="match status" value="1"/>
</dbReference>
<evidence type="ECO:0000256" key="4">
    <source>
        <dbReference type="ARBA" id="ARBA00070268"/>
    </source>
</evidence>
<dbReference type="SUPFAM" id="SSF52047">
    <property type="entry name" value="RNI-like"/>
    <property type="match status" value="1"/>
</dbReference>
<protein>
    <recommendedName>
        <fullName evidence="4">F-box/LRR-repeat protein 8</fullName>
    </recommendedName>
    <alternativeName>
        <fullName evidence="5">F-box and leucine-rich repeat protein 8</fullName>
    </alternativeName>
</protein>
<feature type="domain" description="F-box" evidence="6">
    <location>
        <begin position="1"/>
        <end position="43"/>
    </location>
</feature>
<keyword evidence="2" id="KW-0833">Ubl conjugation pathway</keyword>
<dbReference type="OrthoDB" id="3219396at2759"/>
<dbReference type="InterPro" id="IPR036047">
    <property type="entry name" value="F-box-like_dom_sf"/>
</dbReference>
<organism evidence="7 8">
    <name type="scientific">Albula goreensis</name>
    <dbReference type="NCBI Taxonomy" id="1534307"/>
    <lineage>
        <taxon>Eukaryota</taxon>
        <taxon>Metazoa</taxon>
        <taxon>Chordata</taxon>
        <taxon>Craniata</taxon>
        <taxon>Vertebrata</taxon>
        <taxon>Euteleostomi</taxon>
        <taxon>Actinopterygii</taxon>
        <taxon>Neopterygii</taxon>
        <taxon>Teleostei</taxon>
        <taxon>Albuliformes</taxon>
        <taxon>Albulidae</taxon>
        <taxon>Albula</taxon>
    </lineage>
</organism>
<evidence type="ECO:0000313" key="7">
    <source>
        <dbReference type="EMBL" id="KAI1890004.1"/>
    </source>
</evidence>
<dbReference type="PANTHER" id="PTHR20872:SF1">
    <property type="entry name" value="F-BOX DOMAIN-CONTAINING PROTEIN"/>
    <property type="match status" value="1"/>
</dbReference>
<comment type="caution">
    <text evidence="7">The sequence shown here is derived from an EMBL/GenBank/DDBJ whole genome shotgun (WGS) entry which is preliminary data.</text>
</comment>
<comment type="subunit">
    <text evidence="3">Directly interacts with SKP1 and CUL1.</text>
</comment>
<dbReference type="SUPFAM" id="SSF81383">
    <property type="entry name" value="F-box domain"/>
    <property type="match status" value="1"/>
</dbReference>
<evidence type="ECO:0000256" key="2">
    <source>
        <dbReference type="ARBA" id="ARBA00022786"/>
    </source>
</evidence>
<evidence type="ECO:0000256" key="5">
    <source>
        <dbReference type="ARBA" id="ARBA00077971"/>
    </source>
</evidence>
<dbReference type="InterPro" id="IPR032675">
    <property type="entry name" value="LRR_dom_sf"/>
</dbReference>
<dbReference type="Gene3D" id="3.80.10.10">
    <property type="entry name" value="Ribonuclease Inhibitor"/>
    <property type="match status" value="1"/>
</dbReference>
<dbReference type="Pfam" id="PF12937">
    <property type="entry name" value="F-box-like"/>
    <property type="match status" value="1"/>
</dbReference>
<reference evidence="7" key="1">
    <citation type="submission" date="2021-01" db="EMBL/GenBank/DDBJ databases">
        <authorList>
            <person name="Zahm M."/>
            <person name="Roques C."/>
            <person name="Cabau C."/>
            <person name="Klopp C."/>
            <person name="Donnadieu C."/>
            <person name="Jouanno E."/>
            <person name="Lampietro C."/>
            <person name="Louis A."/>
            <person name="Herpin A."/>
            <person name="Echchiki A."/>
            <person name="Berthelot C."/>
            <person name="Parey E."/>
            <person name="Roest-Crollius H."/>
            <person name="Braasch I."/>
            <person name="Postlethwait J."/>
            <person name="Bobe J."/>
            <person name="Montfort J."/>
            <person name="Bouchez O."/>
            <person name="Begum T."/>
            <person name="Mejri S."/>
            <person name="Adams A."/>
            <person name="Chen W.-J."/>
            <person name="Guiguen Y."/>
        </authorList>
    </citation>
    <scope>NUCLEOTIDE SEQUENCE</scope>
    <source>
        <tissue evidence="7">Blood</tissue>
    </source>
</reference>
<dbReference type="PROSITE" id="PS50181">
    <property type="entry name" value="FBOX"/>
    <property type="match status" value="1"/>
</dbReference>
<dbReference type="FunFam" id="1.20.1280.50:FF:000005">
    <property type="entry name" value="F-box/LRR-repeat protein 3 isoform X1"/>
    <property type="match status" value="1"/>
</dbReference>
<evidence type="ECO:0000259" key="6">
    <source>
        <dbReference type="PROSITE" id="PS50181"/>
    </source>
</evidence>
<dbReference type="Proteomes" id="UP000829720">
    <property type="component" value="Unassembled WGS sequence"/>
</dbReference>
<dbReference type="EMBL" id="JAERUA010000015">
    <property type="protein sequence ID" value="KAI1890004.1"/>
    <property type="molecule type" value="Genomic_DNA"/>
</dbReference>
<dbReference type="AlphaFoldDB" id="A0A8T3D2T8"/>
<dbReference type="PANTHER" id="PTHR20872">
    <property type="match status" value="1"/>
</dbReference>
<evidence type="ECO:0000313" key="8">
    <source>
        <dbReference type="Proteomes" id="UP000829720"/>
    </source>
</evidence>